<name>A0A3T0D2I3_9FIRM</name>
<dbReference type="EMBL" id="CP034791">
    <property type="protein sequence ID" value="AZT89408.1"/>
    <property type="molecule type" value="Genomic_DNA"/>
</dbReference>
<protein>
    <submittedName>
        <fullName evidence="2">DUF3794 domain-containing protein</fullName>
    </submittedName>
</protein>
<sequence length="173" mass="18919">MLRNFVDIIGIADASSFPTLLPTNPNTEYIVEEKLTIPQEKPDVEQINTVLIEAKVTDSRVIPTPVGLKIVVDGELKQKIIYTANVPEQSVHSVLYVEPFCTFIEVPLNLPAGTNTLQLLQTLGITLNDVLVGKPNVLIEDVTVSLLDPRTIEKCTVLFIWATLNAALSSVLG</sequence>
<dbReference type="RefSeq" id="WP_127351037.1">
    <property type="nucleotide sequence ID" value="NZ_CP034791.1"/>
</dbReference>
<dbReference type="KEGG" id="ccha:ELD05_01190"/>
<dbReference type="InterPro" id="IPR024300">
    <property type="entry name" value="SipL_SPOCS_dom"/>
</dbReference>
<dbReference type="AlphaFoldDB" id="A0A3T0D2I3"/>
<proteinExistence type="predicted"/>
<reference evidence="2 3" key="1">
    <citation type="submission" date="2018-12" db="EMBL/GenBank/DDBJ databases">
        <title>Genome sequence from the cellulolytic species, Caldicellulosiruptor changbaiensis.</title>
        <authorList>
            <person name="Blumer-Schuette S.E."/>
            <person name="Mendoza C."/>
        </authorList>
    </citation>
    <scope>NUCLEOTIDE SEQUENCE [LARGE SCALE GENOMIC DNA]</scope>
    <source>
        <strain evidence="2 3">CBS-Z</strain>
    </source>
</reference>
<accession>A0A3T0D2I3</accession>
<keyword evidence="3" id="KW-1185">Reference proteome</keyword>
<feature type="domain" description="SipL SPOCS" evidence="1">
    <location>
        <begin position="43"/>
        <end position="107"/>
    </location>
</feature>
<organism evidence="2 3">
    <name type="scientific">Caldicellulosiruptor changbaiensis</name>
    <dbReference type="NCBI Taxonomy" id="1222016"/>
    <lineage>
        <taxon>Bacteria</taxon>
        <taxon>Bacillati</taxon>
        <taxon>Bacillota</taxon>
        <taxon>Bacillota incertae sedis</taxon>
        <taxon>Caldicellulosiruptorales</taxon>
        <taxon>Caldicellulosiruptoraceae</taxon>
        <taxon>Caldicellulosiruptor</taxon>
    </lineage>
</organism>
<evidence type="ECO:0000313" key="2">
    <source>
        <dbReference type="EMBL" id="AZT89408.1"/>
    </source>
</evidence>
<evidence type="ECO:0000259" key="1">
    <source>
        <dbReference type="Pfam" id="PF12673"/>
    </source>
</evidence>
<dbReference type="Proteomes" id="UP000282930">
    <property type="component" value="Chromosome"/>
</dbReference>
<dbReference type="Pfam" id="PF12673">
    <property type="entry name" value="SipL"/>
    <property type="match status" value="1"/>
</dbReference>
<evidence type="ECO:0000313" key="3">
    <source>
        <dbReference type="Proteomes" id="UP000282930"/>
    </source>
</evidence>
<gene>
    <name evidence="2" type="ORF">ELD05_01190</name>
</gene>